<dbReference type="PANTHER" id="PTHR44379:SF7">
    <property type="entry name" value="XANTHINE DEHYDROGENASE SUBUNIT E-RELATED"/>
    <property type="match status" value="1"/>
</dbReference>
<dbReference type="InterPro" id="IPR001041">
    <property type="entry name" value="2Fe-2S_ferredoxin-type"/>
</dbReference>
<dbReference type="STRING" id="1236973.JCM9157_4277"/>
<dbReference type="GO" id="GO:0046872">
    <property type="term" value="F:metal ion binding"/>
    <property type="evidence" value="ECO:0007669"/>
    <property type="project" value="UniProtKB-KW"/>
</dbReference>
<feature type="domain" description="2Fe-2S ferredoxin-type" evidence="6">
    <location>
        <begin position="13"/>
        <end position="89"/>
    </location>
</feature>
<organism evidence="7 8">
    <name type="scientific">Halalkalibacter akibai (strain ATCC 43226 / DSM 21942 / CIP 109018 / JCM 9157 / 1139)</name>
    <name type="common">Bacillus akibai</name>
    <dbReference type="NCBI Taxonomy" id="1236973"/>
    <lineage>
        <taxon>Bacteria</taxon>
        <taxon>Bacillati</taxon>
        <taxon>Bacillota</taxon>
        <taxon>Bacilli</taxon>
        <taxon>Bacillales</taxon>
        <taxon>Bacillaceae</taxon>
        <taxon>Halalkalibacter</taxon>
    </lineage>
</organism>
<evidence type="ECO:0000256" key="3">
    <source>
        <dbReference type="ARBA" id="ARBA00023002"/>
    </source>
</evidence>
<dbReference type="GO" id="GO:0016491">
    <property type="term" value="F:oxidoreductase activity"/>
    <property type="evidence" value="ECO:0007669"/>
    <property type="project" value="UniProtKB-KW"/>
</dbReference>
<sequence length="165" mass="18194">MDSKVNVSEKSSYLLNTKVNGKVLSLNVDPSRRLVDVIRSDLQLTGTKISCEMGRCGACMVLIDGKQQNACLTMAYQCENKEIQTIEGVCDEKTELIQQAFLEEGGFQCGYCTPGMVISIKAMLEENPKPSFEVLKEGLTGNLCRCTGYGGIYRVLRRLSCSTSR</sequence>
<evidence type="ECO:0000259" key="6">
    <source>
        <dbReference type="PROSITE" id="PS51085"/>
    </source>
</evidence>
<evidence type="ECO:0000256" key="2">
    <source>
        <dbReference type="ARBA" id="ARBA00022723"/>
    </source>
</evidence>
<gene>
    <name evidence="7" type="ORF">JCM9157_4277</name>
</gene>
<dbReference type="Proteomes" id="UP000018896">
    <property type="component" value="Unassembled WGS sequence"/>
</dbReference>
<dbReference type="Pfam" id="PF01799">
    <property type="entry name" value="Fer2_2"/>
    <property type="match status" value="1"/>
</dbReference>
<dbReference type="Pfam" id="PF00111">
    <property type="entry name" value="Fer2"/>
    <property type="match status" value="1"/>
</dbReference>
<dbReference type="GO" id="GO:0051537">
    <property type="term" value="F:2 iron, 2 sulfur cluster binding"/>
    <property type="evidence" value="ECO:0007669"/>
    <property type="project" value="UniProtKB-KW"/>
</dbReference>
<keyword evidence="8" id="KW-1185">Reference proteome</keyword>
<evidence type="ECO:0000256" key="5">
    <source>
        <dbReference type="ARBA" id="ARBA00023014"/>
    </source>
</evidence>
<keyword evidence="3" id="KW-0560">Oxidoreductase</keyword>
<dbReference type="Gene3D" id="3.10.20.30">
    <property type="match status" value="1"/>
</dbReference>
<dbReference type="InterPro" id="IPR051452">
    <property type="entry name" value="Diverse_Oxidoreductases"/>
</dbReference>
<dbReference type="InterPro" id="IPR006058">
    <property type="entry name" value="2Fe2S_fd_BS"/>
</dbReference>
<keyword evidence="1" id="KW-0001">2Fe-2S</keyword>
<reference evidence="7 8" key="1">
    <citation type="journal article" date="2014" name="Genome Announc.">
        <title>Draft Genome Sequences of Three Alkaliphilic Bacillus Strains, Bacillus wakoensis JCM 9140T, Bacillus akibai JCM 9157T, and Bacillus hemicellulosilyticus JCM 9152T.</title>
        <authorList>
            <person name="Yuki M."/>
            <person name="Oshima K."/>
            <person name="Suda W."/>
            <person name="Oshida Y."/>
            <person name="Kitamura K."/>
            <person name="Iida T."/>
            <person name="Hattori M."/>
            <person name="Ohkuma M."/>
        </authorList>
    </citation>
    <scope>NUCLEOTIDE SEQUENCE [LARGE SCALE GENOMIC DNA]</scope>
    <source>
        <strain evidence="7 8">JCM 9157</strain>
    </source>
</reference>
<dbReference type="EMBL" id="BAUV01000051">
    <property type="protein sequence ID" value="GAE37035.1"/>
    <property type="molecule type" value="Genomic_DNA"/>
</dbReference>
<dbReference type="RefSeq" id="WP_035667386.1">
    <property type="nucleotide sequence ID" value="NZ_BAUV01000051.1"/>
</dbReference>
<dbReference type="SUPFAM" id="SSF47741">
    <property type="entry name" value="CO dehydrogenase ISP C-domain like"/>
    <property type="match status" value="1"/>
</dbReference>
<accession>W4QY35</accession>
<keyword evidence="5" id="KW-0411">Iron-sulfur</keyword>
<dbReference type="InterPro" id="IPR002888">
    <property type="entry name" value="2Fe-2S-bd"/>
</dbReference>
<dbReference type="OrthoDB" id="9796880at2"/>
<keyword evidence="2" id="KW-0479">Metal-binding</keyword>
<evidence type="ECO:0000256" key="4">
    <source>
        <dbReference type="ARBA" id="ARBA00023004"/>
    </source>
</evidence>
<evidence type="ECO:0000256" key="1">
    <source>
        <dbReference type="ARBA" id="ARBA00022714"/>
    </source>
</evidence>
<dbReference type="PROSITE" id="PS51085">
    <property type="entry name" value="2FE2S_FER_2"/>
    <property type="match status" value="1"/>
</dbReference>
<proteinExistence type="predicted"/>
<dbReference type="InterPro" id="IPR012675">
    <property type="entry name" value="Beta-grasp_dom_sf"/>
</dbReference>
<dbReference type="InterPro" id="IPR036010">
    <property type="entry name" value="2Fe-2S_ferredoxin-like_sf"/>
</dbReference>
<dbReference type="PROSITE" id="PS00197">
    <property type="entry name" value="2FE2S_FER_1"/>
    <property type="match status" value="1"/>
</dbReference>
<dbReference type="InterPro" id="IPR036884">
    <property type="entry name" value="2Fe-2S-bd_dom_sf"/>
</dbReference>
<protein>
    <submittedName>
        <fullName evidence="7">Xanthine dehydrogenase iron-sulfur subunit</fullName>
    </submittedName>
</protein>
<dbReference type="Gene3D" id="1.10.150.120">
    <property type="entry name" value="[2Fe-2S]-binding domain"/>
    <property type="match status" value="1"/>
</dbReference>
<evidence type="ECO:0000313" key="8">
    <source>
        <dbReference type="Proteomes" id="UP000018896"/>
    </source>
</evidence>
<dbReference type="SUPFAM" id="SSF54292">
    <property type="entry name" value="2Fe-2S ferredoxin-like"/>
    <property type="match status" value="1"/>
</dbReference>
<comment type="caution">
    <text evidence="7">The sequence shown here is derived from an EMBL/GenBank/DDBJ whole genome shotgun (WGS) entry which is preliminary data.</text>
</comment>
<evidence type="ECO:0000313" key="7">
    <source>
        <dbReference type="EMBL" id="GAE37035.1"/>
    </source>
</evidence>
<dbReference type="PANTHER" id="PTHR44379">
    <property type="entry name" value="OXIDOREDUCTASE WITH IRON-SULFUR SUBUNIT"/>
    <property type="match status" value="1"/>
</dbReference>
<dbReference type="AlphaFoldDB" id="W4QY35"/>
<keyword evidence="4" id="KW-0408">Iron</keyword>
<dbReference type="eggNOG" id="COG2080">
    <property type="taxonomic scope" value="Bacteria"/>
</dbReference>
<name>W4QY35_HALA3</name>